<dbReference type="InterPro" id="IPR006660">
    <property type="entry name" value="Arsenate_reductase-like"/>
</dbReference>
<keyword evidence="2" id="KW-0059">Arsenical resistance</keyword>
<dbReference type="GO" id="GO:0046685">
    <property type="term" value="P:response to arsenic-containing substance"/>
    <property type="evidence" value="ECO:0007669"/>
    <property type="project" value="UniProtKB-KW"/>
</dbReference>
<dbReference type="InterPro" id="IPR036249">
    <property type="entry name" value="Thioredoxin-like_sf"/>
</dbReference>
<proteinExistence type="inferred from homology"/>
<evidence type="ECO:0000256" key="4">
    <source>
        <dbReference type="ARBA" id="ARBA00038969"/>
    </source>
</evidence>
<reference evidence="8 9" key="1">
    <citation type="submission" date="2019-04" db="EMBL/GenBank/DDBJ databases">
        <title>Alteromonas portus sp. nov., an alginate lyase-excreting marine bacterium.</title>
        <authorList>
            <person name="Huang H."/>
            <person name="Mo K."/>
            <person name="Bao S."/>
        </authorList>
    </citation>
    <scope>NUCLEOTIDE SEQUENCE [LARGE SCALE GENOMIC DNA]</scope>
    <source>
        <strain evidence="8 9">HB161718</strain>
    </source>
</reference>
<evidence type="ECO:0000256" key="1">
    <source>
        <dbReference type="ARBA" id="ARBA00007198"/>
    </source>
</evidence>
<accession>A0A4U0ZCK9</accession>
<organism evidence="8 9">
    <name type="scientific">Alteromonas portus</name>
    <dbReference type="NCBI Taxonomy" id="2565549"/>
    <lineage>
        <taxon>Bacteria</taxon>
        <taxon>Pseudomonadati</taxon>
        <taxon>Pseudomonadota</taxon>
        <taxon>Gammaproteobacteria</taxon>
        <taxon>Alteromonadales</taxon>
        <taxon>Alteromonadaceae</taxon>
        <taxon>Alteromonas/Salinimonas group</taxon>
        <taxon>Alteromonas</taxon>
    </lineage>
</organism>
<evidence type="ECO:0000256" key="2">
    <source>
        <dbReference type="ARBA" id="ARBA00022849"/>
    </source>
</evidence>
<evidence type="ECO:0000256" key="3">
    <source>
        <dbReference type="ARBA" id="ARBA00023002"/>
    </source>
</evidence>
<dbReference type="RefSeq" id="WP_136781079.1">
    <property type="nucleotide sequence ID" value="NZ_JBMQEY010000006.1"/>
</dbReference>
<dbReference type="SUPFAM" id="SSF52833">
    <property type="entry name" value="Thioredoxin-like"/>
    <property type="match status" value="1"/>
</dbReference>
<dbReference type="EMBL" id="SWCO01000002">
    <property type="protein sequence ID" value="TKB04031.1"/>
    <property type="molecule type" value="Genomic_DNA"/>
</dbReference>
<dbReference type="PANTHER" id="PTHR30041:SF5">
    <property type="entry name" value="ARSENATE REDUCTASE-RELATED"/>
    <property type="match status" value="1"/>
</dbReference>
<evidence type="ECO:0000256" key="7">
    <source>
        <dbReference type="PROSITE-ProRule" id="PRU01282"/>
    </source>
</evidence>
<keyword evidence="9" id="KW-1185">Reference proteome</keyword>
<dbReference type="GO" id="GO:0008794">
    <property type="term" value="F:arsenate reductase (glutaredoxin) activity"/>
    <property type="evidence" value="ECO:0007669"/>
    <property type="project" value="UniProtKB-EC"/>
</dbReference>
<dbReference type="EC" id="1.20.4.1" evidence="4"/>
<evidence type="ECO:0000256" key="5">
    <source>
        <dbReference type="ARBA" id="ARBA00039879"/>
    </source>
</evidence>
<protein>
    <recommendedName>
        <fullName evidence="5">Arsenate reductase</fullName>
        <ecNumber evidence="4">1.20.4.1</ecNumber>
    </recommendedName>
    <alternativeName>
        <fullName evidence="6">Arsenical pump modifier</fullName>
    </alternativeName>
</protein>
<dbReference type="PROSITE" id="PS51353">
    <property type="entry name" value="ARSC"/>
    <property type="match status" value="1"/>
</dbReference>
<evidence type="ECO:0000313" key="8">
    <source>
        <dbReference type="EMBL" id="TKB04031.1"/>
    </source>
</evidence>
<keyword evidence="3" id="KW-0560">Oxidoreductase</keyword>
<dbReference type="Gene3D" id="3.40.30.10">
    <property type="entry name" value="Glutaredoxin"/>
    <property type="match status" value="1"/>
</dbReference>
<comment type="similarity">
    <text evidence="1 7">Belongs to the ArsC family.</text>
</comment>
<evidence type="ECO:0000256" key="6">
    <source>
        <dbReference type="ARBA" id="ARBA00041755"/>
    </source>
</evidence>
<evidence type="ECO:0000313" key="9">
    <source>
        <dbReference type="Proteomes" id="UP000305471"/>
    </source>
</evidence>
<dbReference type="OrthoDB" id="9790554at2"/>
<dbReference type="Pfam" id="PF03960">
    <property type="entry name" value="ArsC"/>
    <property type="match status" value="1"/>
</dbReference>
<sequence>MIKIYHNPECGTSRNVLAVIKAAGYEVQIIEYLNVGWEREQLTYLLNAANLSPRQALRTTKSPAAELGLLDETVSNETIFELMLKHPILVNRPIVCIPKGEYEKSASSTELVDEGKTVSNSLKETVKLCRPSEAVLDILPVWPQGPFAKEDGTPLIDQDGKRVV</sequence>
<comment type="caution">
    <text evidence="8">The sequence shown here is derived from an EMBL/GenBank/DDBJ whole genome shotgun (WGS) entry which is preliminary data.</text>
</comment>
<gene>
    <name evidence="8" type="ORF">E5672_04240</name>
</gene>
<dbReference type="Proteomes" id="UP000305471">
    <property type="component" value="Unassembled WGS sequence"/>
</dbReference>
<dbReference type="AlphaFoldDB" id="A0A4U0ZCK9"/>
<dbReference type="InterPro" id="IPR006659">
    <property type="entry name" value="Arsenate_reductase"/>
</dbReference>
<name>A0A4U0ZCK9_9ALTE</name>
<dbReference type="CDD" id="cd03034">
    <property type="entry name" value="ArsC_ArsC"/>
    <property type="match status" value="1"/>
</dbReference>
<dbReference type="PANTHER" id="PTHR30041">
    <property type="entry name" value="ARSENATE REDUCTASE"/>
    <property type="match status" value="1"/>
</dbReference>